<feature type="region of interest" description="Disordered" evidence="1">
    <location>
        <begin position="1"/>
        <end position="35"/>
    </location>
</feature>
<dbReference type="Proteomes" id="UP000054097">
    <property type="component" value="Unassembled WGS sequence"/>
</dbReference>
<dbReference type="EMBL" id="KN824389">
    <property type="protein sequence ID" value="KIM21234.1"/>
    <property type="molecule type" value="Genomic_DNA"/>
</dbReference>
<sequence>MAILPLKRTPANSDTDNEARVMSPNLQKDEESEGGIDPPMMLLDIPPKLIHATASDGVERSNQANSTASNLSWLSQPQDLWSGNRLYFQLSPDPATLFPTGASLGIRLDSNVSDFLNKLICCALYRLQELINIHFWLSLVGRHVSAFSDTDGLGKTSQGRRPKWPRIIPYRGGGDLVFQEKWTTVHNSYECRTPGHHATIV</sequence>
<gene>
    <name evidence="2" type="ORF">M408DRAFT_305054</name>
</gene>
<dbReference type="AlphaFoldDB" id="A0A0C3AMI4"/>
<accession>A0A0C3AMI4</accession>
<proteinExistence type="predicted"/>
<evidence type="ECO:0000313" key="3">
    <source>
        <dbReference type="Proteomes" id="UP000054097"/>
    </source>
</evidence>
<protein>
    <submittedName>
        <fullName evidence="2">Uncharacterized protein</fullName>
    </submittedName>
</protein>
<dbReference type="HOGENOM" id="CLU_1361149_0_0_1"/>
<evidence type="ECO:0000313" key="2">
    <source>
        <dbReference type="EMBL" id="KIM21234.1"/>
    </source>
</evidence>
<organism evidence="2 3">
    <name type="scientific">Serendipita vermifera MAFF 305830</name>
    <dbReference type="NCBI Taxonomy" id="933852"/>
    <lineage>
        <taxon>Eukaryota</taxon>
        <taxon>Fungi</taxon>
        <taxon>Dikarya</taxon>
        <taxon>Basidiomycota</taxon>
        <taxon>Agaricomycotina</taxon>
        <taxon>Agaricomycetes</taxon>
        <taxon>Sebacinales</taxon>
        <taxon>Serendipitaceae</taxon>
        <taxon>Serendipita</taxon>
    </lineage>
</organism>
<reference evidence="3" key="2">
    <citation type="submission" date="2015-01" db="EMBL/GenBank/DDBJ databases">
        <title>Evolutionary Origins and Diversification of the Mycorrhizal Mutualists.</title>
        <authorList>
            <consortium name="DOE Joint Genome Institute"/>
            <consortium name="Mycorrhizal Genomics Consortium"/>
            <person name="Kohler A."/>
            <person name="Kuo A."/>
            <person name="Nagy L.G."/>
            <person name="Floudas D."/>
            <person name="Copeland A."/>
            <person name="Barry K.W."/>
            <person name="Cichocki N."/>
            <person name="Veneault-Fourrey C."/>
            <person name="LaButti K."/>
            <person name="Lindquist E.A."/>
            <person name="Lipzen A."/>
            <person name="Lundell T."/>
            <person name="Morin E."/>
            <person name="Murat C."/>
            <person name="Riley R."/>
            <person name="Ohm R."/>
            <person name="Sun H."/>
            <person name="Tunlid A."/>
            <person name="Henrissat B."/>
            <person name="Grigoriev I.V."/>
            <person name="Hibbett D.S."/>
            <person name="Martin F."/>
        </authorList>
    </citation>
    <scope>NUCLEOTIDE SEQUENCE [LARGE SCALE GENOMIC DNA]</scope>
    <source>
        <strain evidence="3">MAFF 305830</strain>
    </source>
</reference>
<evidence type="ECO:0000256" key="1">
    <source>
        <dbReference type="SAM" id="MobiDB-lite"/>
    </source>
</evidence>
<keyword evidence="3" id="KW-1185">Reference proteome</keyword>
<reference evidence="2 3" key="1">
    <citation type="submission" date="2014-04" db="EMBL/GenBank/DDBJ databases">
        <authorList>
            <consortium name="DOE Joint Genome Institute"/>
            <person name="Kuo A."/>
            <person name="Zuccaro A."/>
            <person name="Kohler A."/>
            <person name="Nagy L.G."/>
            <person name="Floudas D."/>
            <person name="Copeland A."/>
            <person name="Barry K.W."/>
            <person name="Cichocki N."/>
            <person name="Veneault-Fourrey C."/>
            <person name="LaButti K."/>
            <person name="Lindquist E.A."/>
            <person name="Lipzen A."/>
            <person name="Lundell T."/>
            <person name="Morin E."/>
            <person name="Murat C."/>
            <person name="Sun H."/>
            <person name="Tunlid A."/>
            <person name="Henrissat B."/>
            <person name="Grigoriev I.V."/>
            <person name="Hibbett D.S."/>
            <person name="Martin F."/>
            <person name="Nordberg H.P."/>
            <person name="Cantor M.N."/>
            <person name="Hua S.X."/>
        </authorList>
    </citation>
    <scope>NUCLEOTIDE SEQUENCE [LARGE SCALE GENOMIC DNA]</scope>
    <source>
        <strain evidence="2 3">MAFF 305830</strain>
    </source>
</reference>
<name>A0A0C3AMI4_SERVB</name>